<keyword evidence="5" id="KW-1185">Reference proteome</keyword>
<dbReference type="Gene3D" id="3.40.630.30">
    <property type="match status" value="1"/>
</dbReference>
<feature type="domain" description="N-acetyltransferase" evidence="3">
    <location>
        <begin position="1"/>
        <end position="168"/>
    </location>
</feature>
<dbReference type="Pfam" id="PF00583">
    <property type="entry name" value="Acetyltransf_1"/>
    <property type="match status" value="1"/>
</dbReference>
<keyword evidence="1 4" id="KW-0808">Transferase</keyword>
<evidence type="ECO:0000256" key="2">
    <source>
        <dbReference type="ARBA" id="ARBA00023315"/>
    </source>
</evidence>
<dbReference type="CDD" id="cd04301">
    <property type="entry name" value="NAT_SF"/>
    <property type="match status" value="1"/>
</dbReference>
<dbReference type="PANTHER" id="PTHR43877:SF1">
    <property type="entry name" value="ACETYLTRANSFERASE"/>
    <property type="match status" value="1"/>
</dbReference>
<dbReference type="OrthoDB" id="5243635at2"/>
<evidence type="ECO:0000259" key="3">
    <source>
        <dbReference type="PROSITE" id="PS51186"/>
    </source>
</evidence>
<evidence type="ECO:0000313" key="5">
    <source>
        <dbReference type="Proteomes" id="UP000262172"/>
    </source>
</evidence>
<protein>
    <submittedName>
        <fullName evidence="4">GNAT family N-acetyltransferase</fullName>
    </submittedName>
</protein>
<dbReference type="EMBL" id="QUAB01000011">
    <property type="protein sequence ID" value="REJ08343.1"/>
    <property type="molecule type" value="Genomic_DNA"/>
</dbReference>
<dbReference type="RefSeq" id="WP_116240482.1">
    <property type="nucleotide sequence ID" value="NZ_QUAB01000011.1"/>
</dbReference>
<comment type="caution">
    <text evidence="4">The sequence shown here is derived from an EMBL/GenBank/DDBJ whole genome shotgun (WGS) entry which is preliminary data.</text>
</comment>
<evidence type="ECO:0000313" key="4">
    <source>
        <dbReference type="EMBL" id="REJ08343.1"/>
    </source>
</evidence>
<dbReference type="Proteomes" id="UP000262172">
    <property type="component" value="Unassembled WGS sequence"/>
</dbReference>
<keyword evidence="2" id="KW-0012">Acyltransferase</keyword>
<dbReference type="GO" id="GO:0016747">
    <property type="term" value="F:acyltransferase activity, transferring groups other than amino-acyl groups"/>
    <property type="evidence" value="ECO:0007669"/>
    <property type="project" value="InterPro"/>
</dbReference>
<dbReference type="InterPro" id="IPR000182">
    <property type="entry name" value="GNAT_dom"/>
</dbReference>
<evidence type="ECO:0000256" key="1">
    <source>
        <dbReference type="ARBA" id="ARBA00022679"/>
    </source>
</evidence>
<accession>A0A371NXY3</accession>
<gene>
    <name evidence="4" type="ORF">DY023_00990</name>
</gene>
<name>A0A371NXY3_9MICO</name>
<dbReference type="AlphaFoldDB" id="A0A371NXY3"/>
<dbReference type="SUPFAM" id="SSF55729">
    <property type="entry name" value="Acyl-CoA N-acyltransferases (Nat)"/>
    <property type="match status" value="1"/>
</dbReference>
<dbReference type="PROSITE" id="PS51186">
    <property type="entry name" value="GNAT"/>
    <property type="match status" value="1"/>
</dbReference>
<dbReference type="InterPro" id="IPR050832">
    <property type="entry name" value="Bact_Acetyltransf"/>
</dbReference>
<dbReference type="PANTHER" id="PTHR43877">
    <property type="entry name" value="AMINOALKYLPHOSPHONATE N-ACETYLTRANSFERASE-RELATED-RELATED"/>
    <property type="match status" value="1"/>
</dbReference>
<reference evidence="4 5" key="1">
    <citation type="submission" date="2018-08" db="EMBL/GenBank/DDBJ databases">
        <title>Isolation, diversity and antifungal activity of Actinobacteria from cow dung.</title>
        <authorList>
            <person name="Ling L."/>
        </authorList>
    </citation>
    <scope>NUCLEOTIDE SEQUENCE [LARGE SCALE GENOMIC DNA]</scope>
    <source>
        <strain evidence="4 5">NEAU-LLE</strain>
    </source>
</reference>
<organism evidence="4 5">
    <name type="scientific">Microbacterium bovistercoris</name>
    <dbReference type="NCBI Taxonomy" id="2293570"/>
    <lineage>
        <taxon>Bacteria</taxon>
        <taxon>Bacillati</taxon>
        <taxon>Actinomycetota</taxon>
        <taxon>Actinomycetes</taxon>
        <taxon>Micrococcales</taxon>
        <taxon>Microbacteriaceae</taxon>
        <taxon>Microbacterium</taxon>
    </lineage>
</organism>
<proteinExistence type="predicted"/>
<sequence>MLIRPATPDDAHGIAVVHVRSWQAAYRGLLPQPVLDDLSVTERAKGWRRLLEPHRRADGPTSRTIVAEVDGRVLGWASFGDPREDEIADAGELWGIYAHPDSFGTGVGHALIAAVEQALQADGHPVAYLWVLDGNERAATFYERHGWIADGATKVEERPHLRLFERRRVKRLI</sequence>
<dbReference type="InterPro" id="IPR016181">
    <property type="entry name" value="Acyl_CoA_acyltransferase"/>
</dbReference>